<protein>
    <submittedName>
        <fullName evidence="2">Uncharacterized protein</fullName>
    </submittedName>
</protein>
<feature type="transmembrane region" description="Helical" evidence="1">
    <location>
        <begin position="64"/>
        <end position="83"/>
    </location>
</feature>
<evidence type="ECO:0000256" key="1">
    <source>
        <dbReference type="SAM" id="Phobius"/>
    </source>
</evidence>
<name>A0A4Y7T3W2_COPMI</name>
<feature type="transmembrane region" description="Helical" evidence="1">
    <location>
        <begin position="466"/>
        <end position="491"/>
    </location>
</feature>
<feature type="transmembrane region" description="Helical" evidence="1">
    <location>
        <begin position="134"/>
        <end position="157"/>
    </location>
</feature>
<organism evidence="2 3">
    <name type="scientific">Coprinellus micaceus</name>
    <name type="common">Glistening ink-cap mushroom</name>
    <name type="synonym">Coprinus micaceus</name>
    <dbReference type="NCBI Taxonomy" id="71717"/>
    <lineage>
        <taxon>Eukaryota</taxon>
        <taxon>Fungi</taxon>
        <taxon>Dikarya</taxon>
        <taxon>Basidiomycota</taxon>
        <taxon>Agaricomycotina</taxon>
        <taxon>Agaricomycetes</taxon>
        <taxon>Agaricomycetidae</taxon>
        <taxon>Agaricales</taxon>
        <taxon>Agaricineae</taxon>
        <taxon>Psathyrellaceae</taxon>
        <taxon>Coprinellus</taxon>
    </lineage>
</organism>
<comment type="caution">
    <text evidence="2">The sequence shown here is derived from an EMBL/GenBank/DDBJ whole genome shotgun (WGS) entry which is preliminary data.</text>
</comment>
<reference evidence="2 3" key="1">
    <citation type="journal article" date="2019" name="Nat. Ecol. Evol.">
        <title>Megaphylogeny resolves global patterns of mushroom evolution.</title>
        <authorList>
            <person name="Varga T."/>
            <person name="Krizsan K."/>
            <person name="Foldi C."/>
            <person name="Dima B."/>
            <person name="Sanchez-Garcia M."/>
            <person name="Sanchez-Ramirez S."/>
            <person name="Szollosi G.J."/>
            <person name="Szarkandi J.G."/>
            <person name="Papp V."/>
            <person name="Albert L."/>
            <person name="Andreopoulos W."/>
            <person name="Angelini C."/>
            <person name="Antonin V."/>
            <person name="Barry K.W."/>
            <person name="Bougher N.L."/>
            <person name="Buchanan P."/>
            <person name="Buyck B."/>
            <person name="Bense V."/>
            <person name="Catcheside P."/>
            <person name="Chovatia M."/>
            <person name="Cooper J."/>
            <person name="Damon W."/>
            <person name="Desjardin D."/>
            <person name="Finy P."/>
            <person name="Geml J."/>
            <person name="Haridas S."/>
            <person name="Hughes K."/>
            <person name="Justo A."/>
            <person name="Karasinski D."/>
            <person name="Kautmanova I."/>
            <person name="Kiss B."/>
            <person name="Kocsube S."/>
            <person name="Kotiranta H."/>
            <person name="LaButti K.M."/>
            <person name="Lechner B.E."/>
            <person name="Liimatainen K."/>
            <person name="Lipzen A."/>
            <person name="Lukacs Z."/>
            <person name="Mihaltcheva S."/>
            <person name="Morgado L.N."/>
            <person name="Niskanen T."/>
            <person name="Noordeloos M.E."/>
            <person name="Ohm R.A."/>
            <person name="Ortiz-Santana B."/>
            <person name="Ovrebo C."/>
            <person name="Racz N."/>
            <person name="Riley R."/>
            <person name="Savchenko A."/>
            <person name="Shiryaev A."/>
            <person name="Soop K."/>
            <person name="Spirin V."/>
            <person name="Szebenyi C."/>
            <person name="Tomsovsky M."/>
            <person name="Tulloss R.E."/>
            <person name="Uehling J."/>
            <person name="Grigoriev I.V."/>
            <person name="Vagvolgyi C."/>
            <person name="Papp T."/>
            <person name="Martin F.M."/>
            <person name="Miettinen O."/>
            <person name="Hibbett D.S."/>
            <person name="Nagy L.G."/>
        </authorList>
    </citation>
    <scope>NUCLEOTIDE SEQUENCE [LARGE SCALE GENOMIC DNA]</scope>
    <source>
        <strain evidence="2 3">FP101781</strain>
    </source>
</reference>
<feature type="transmembrane region" description="Helical" evidence="1">
    <location>
        <begin position="32"/>
        <end position="52"/>
    </location>
</feature>
<accession>A0A4Y7T3W2</accession>
<keyword evidence="1" id="KW-0812">Transmembrane</keyword>
<keyword evidence="1" id="KW-0472">Membrane</keyword>
<evidence type="ECO:0000313" key="3">
    <source>
        <dbReference type="Proteomes" id="UP000298030"/>
    </source>
</evidence>
<gene>
    <name evidence="2" type="ORF">FA13DRAFT_1794040</name>
</gene>
<feature type="transmembrane region" description="Helical" evidence="1">
    <location>
        <begin position="95"/>
        <end position="113"/>
    </location>
</feature>
<sequence>MSQDNRTQPPHQERRPPWWIPQFFLSPALSLFFLRFAVASSIVTAGFTIYYASGASFKGSQQQYLVGNRVAALILGPFTMVHHVGTAFGPRIFPLPMKIDIVLLLAEVAYHLYRVGTLVTRKGSVGARWLGEVSLLYLVSVWFLAFSILGLLITRIFQMIDGGGVHSRWRTVDVARVRTTPWWKYPAHAMFGRRIWDQGVPGESRWLSRLRGFLALISVCALVAFGVYQSIIAPISEMGMTPYRRYRAAFLAQDMTEILSSVEWRVILIWQKHYDAETGLFSAPVLSDSVAAVARWDLTGEEQEPCSVASVQIGMLGLEPNITDVAEVVCPLQQSSTQLPFWDFPNYFISVNFTDIYGPVFPGSHPSFAPHSVRVYVGTVGNLETVIKTTEPISLFPGSHIMSVIHPVSQESFMIATVAQTLPNHYLREELDLNVSSIALTLQNVNGEWDLIQDYRSKSVLSGLSATGGLGSLLSTILVMFLGMSLLGAVLRAKPNSPFGFLHNVRSVQADMVAECDRRYPGLRNEIERVEKDPGVVAYLLNTLIDLQALGYGVHEANPTGSHVHDEEKNESL</sequence>
<feature type="transmembrane region" description="Helical" evidence="1">
    <location>
        <begin position="213"/>
        <end position="235"/>
    </location>
</feature>
<proteinExistence type="predicted"/>
<dbReference type="Proteomes" id="UP000298030">
    <property type="component" value="Unassembled WGS sequence"/>
</dbReference>
<dbReference type="OrthoDB" id="3227921at2759"/>
<keyword evidence="3" id="KW-1185">Reference proteome</keyword>
<dbReference type="EMBL" id="QPFP01000033">
    <property type="protein sequence ID" value="TEB28292.1"/>
    <property type="molecule type" value="Genomic_DNA"/>
</dbReference>
<evidence type="ECO:0000313" key="2">
    <source>
        <dbReference type="EMBL" id="TEB28292.1"/>
    </source>
</evidence>
<dbReference type="AlphaFoldDB" id="A0A4Y7T3W2"/>
<keyword evidence="1" id="KW-1133">Transmembrane helix</keyword>